<sequence>MTAPRILFDPAKGARHARRRAGIQLSPGQRSAAAGAALALALVPTGAYQRDEPEPEPLVTGETVLVGPFEVTIRQVAVIPELGYLIEPEGGNRVLAVVADVTNTSDVPEGSATLTDAMPAPADGAVAPPDTFTRVDEEDRPVPWLVRAVDGTDPSPFSPGLTHRVVLAWEQEAGWDGSTITLEIDVVEWIEEGALRLDNEFWLETGDGAYSGVFPVEDLTQDAEVRS</sequence>
<dbReference type="EMBL" id="JAKGSG010000046">
    <property type="protein sequence ID" value="MCF4122666.1"/>
    <property type="molecule type" value="Genomic_DNA"/>
</dbReference>
<name>A0AA41QGF9_9MICO</name>
<dbReference type="RefSeq" id="WP_236090465.1">
    <property type="nucleotide sequence ID" value="NZ_JAKGSG010000046.1"/>
</dbReference>
<evidence type="ECO:0000313" key="1">
    <source>
        <dbReference type="EMBL" id="MCF4122666.1"/>
    </source>
</evidence>
<proteinExistence type="predicted"/>
<evidence type="ECO:0008006" key="3">
    <source>
        <dbReference type="Google" id="ProtNLM"/>
    </source>
</evidence>
<organism evidence="1 2">
    <name type="scientific">Antribacter soli</name>
    <dbReference type="NCBI Taxonomy" id="2910976"/>
    <lineage>
        <taxon>Bacteria</taxon>
        <taxon>Bacillati</taxon>
        <taxon>Actinomycetota</taxon>
        <taxon>Actinomycetes</taxon>
        <taxon>Micrococcales</taxon>
        <taxon>Promicromonosporaceae</taxon>
        <taxon>Antribacter</taxon>
    </lineage>
</organism>
<evidence type="ECO:0000313" key="2">
    <source>
        <dbReference type="Proteomes" id="UP001165405"/>
    </source>
</evidence>
<gene>
    <name evidence="1" type="ORF">L1785_16935</name>
</gene>
<keyword evidence="2" id="KW-1185">Reference proteome</keyword>
<dbReference type="AlphaFoldDB" id="A0AA41QGF9"/>
<protein>
    <recommendedName>
        <fullName evidence="3">DUF4352 domain-containing protein</fullName>
    </recommendedName>
</protein>
<accession>A0AA41QGF9</accession>
<dbReference type="Proteomes" id="UP001165405">
    <property type="component" value="Unassembled WGS sequence"/>
</dbReference>
<comment type="caution">
    <text evidence="1">The sequence shown here is derived from an EMBL/GenBank/DDBJ whole genome shotgun (WGS) entry which is preliminary data.</text>
</comment>
<reference evidence="1" key="1">
    <citation type="submission" date="2022-01" db="EMBL/GenBank/DDBJ databases">
        <title>Antribacter sp. nov., isolated from Guizhou of China.</title>
        <authorList>
            <person name="Chengliang C."/>
            <person name="Ya Z."/>
        </authorList>
    </citation>
    <scope>NUCLEOTIDE SEQUENCE</scope>
    <source>
        <strain evidence="1">KLBMP 9083</strain>
    </source>
</reference>